<sequence length="59" mass="6548">MGTYSGGGVMTGDRLVVMNKETHDKLNNSISFENSFDVINKLGEGGYGQDCQKKRNKMF</sequence>
<keyword evidence="2" id="KW-1185">Reference proteome</keyword>
<gene>
    <name evidence="1" type="ORF">ONB1V03_LOCUS20144</name>
</gene>
<evidence type="ECO:0000313" key="2">
    <source>
        <dbReference type="Proteomes" id="UP000728032"/>
    </source>
</evidence>
<name>A0A7R9MQU0_9ACAR</name>
<dbReference type="Proteomes" id="UP000728032">
    <property type="component" value="Unassembled WGS sequence"/>
</dbReference>
<proteinExistence type="predicted"/>
<protein>
    <submittedName>
        <fullName evidence="1">Uncharacterized protein</fullName>
    </submittedName>
</protein>
<organism evidence="1">
    <name type="scientific">Oppiella nova</name>
    <dbReference type="NCBI Taxonomy" id="334625"/>
    <lineage>
        <taxon>Eukaryota</taxon>
        <taxon>Metazoa</taxon>
        <taxon>Ecdysozoa</taxon>
        <taxon>Arthropoda</taxon>
        <taxon>Chelicerata</taxon>
        <taxon>Arachnida</taxon>
        <taxon>Acari</taxon>
        <taxon>Acariformes</taxon>
        <taxon>Sarcoptiformes</taxon>
        <taxon>Oribatida</taxon>
        <taxon>Brachypylina</taxon>
        <taxon>Oppioidea</taxon>
        <taxon>Oppiidae</taxon>
        <taxon>Oppiella</taxon>
    </lineage>
</organism>
<evidence type="ECO:0000313" key="1">
    <source>
        <dbReference type="EMBL" id="CAD7663586.1"/>
    </source>
</evidence>
<dbReference type="EMBL" id="OC948169">
    <property type="protein sequence ID" value="CAD7663586.1"/>
    <property type="molecule type" value="Genomic_DNA"/>
</dbReference>
<reference evidence="1" key="1">
    <citation type="submission" date="2020-11" db="EMBL/GenBank/DDBJ databases">
        <authorList>
            <person name="Tran Van P."/>
        </authorList>
    </citation>
    <scope>NUCLEOTIDE SEQUENCE</scope>
</reference>
<accession>A0A7R9MQU0</accession>
<dbReference type="AlphaFoldDB" id="A0A7R9MQU0"/>
<dbReference type="EMBL" id="CAJPVJ010033344">
    <property type="protein sequence ID" value="CAG2180723.1"/>
    <property type="molecule type" value="Genomic_DNA"/>
</dbReference>